<feature type="domain" description="NusB/RsmB/TIM44" evidence="2">
    <location>
        <begin position="11"/>
        <end position="134"/>
    </location>
</feature>
<dbReference type="GO" id="GO:0006355">
    <property type="term" value="P:regulation of DNA-templated transcription"/>
    <property type="evidence" value="ECO:0007669"/>
    <property type="project" value="InterPro"/>
</dbReference>
<dbReference type="GO" id="GO:0003723">
    <property type="term" value="F:RNA binding"/>
    <property type="evidence" value="ECO:0007669"/>
    <property type="project" value="UniProtKB-KW"/>
</dbReference>
<dbReference type="Gene3D" id="1.10.940.10">
    <property type="entry name" value="NusB-like"/>
    <property type="match status" value="1"/>
</dbReference>
<dbReference type="Proteomes" id="UP000094378">
    <property type="component" value="Chromosome"/>
</dbReference>
<dbReference type="InterPro" id="IPR035926">
    <property type="entry name" value="NusB-like_sf"/>
</dbReference>
<dbReference type="KEGG" id="shj:SHELI_v1c05690"/>
<dbReference type="RefSeq" id="WP_069116527.1">
    <property type="nucleotide sequence ID" value="NZ_CP017015.1"/>
</dbReference>
<dbReference type="OrthoDB" id="389272at2"/>
<evidence type="ECO:0000313" key="4">
    <source>
        <dbReference type="Proteomes" id="UP000094378"/>
    </source>
</evidence>
<dbReference type="EMBL" id="CP017015">
    <property type="protein sequence ID" value="AOG60520.1"/>
    <property type="molecule type" value="Genomic_DNA"/>
</dbReference>
<dbReference type="STRING" id="216938.SHELI_v1c05690"/>
<dbReference type="SUPFAM" id="SSF48013">
    <property type="entry name" value="NusB-like"/>
    <property type="match status" value="1"/>
</dbReference>
<dbReference type="InterPro" id="IPR006027">
    <property type="entry name" value="NusB_RsmB_TIM44"/>
</dbReference>
<accession>A0A1B3SKS8</accession>
<keyword evidence="4" id="KW-1185">Reference proteome</keyword>
<sequence>MQKNSINYLKKRRRLTVQIIYKLLIFDENKEFIKQELLDGIQFEEKDEKIDIYIEDVVDQFENIKEKIKELLSTTWKWERIPNMTKAILVTSIYEINKDFSEKAIIIDEALQMVREYIPSENTAFVNGLLDKIDN</sequence>
<reference evidence="3 4" key="1">
    <citation type="submission" date="2016-08" db="EMBL/GenBank/DDBJ databases">
        <title>Complete genome sequence of Spiroplasma helicoides TABS-2 (DSM 22551).</title>
        <authorList>
            <person name="Shen W.-Y."/>
            <person name="Lo W.-S."/>
            <person name="Lai Y.-C."/>
            <person name="Kuo C.-H."/>
        </authorList>
    </citation>
    <scope>NUCLEOTIDE SEQUENCE [LARGE SCALE GENOMIC DNA]</scope>
    <source>
        <strain evidence="3 4">TABS-2</strain>
    </source>
</reference>
<gene>
    <name evidence="3" type="primary">nusB</name>
    <name evidence="3" type="ORF">SHELI_v1c05690</name>
</gene>
<dbReference type="Pfam" id="PF01029">
    <property type="entry name" value="NusB"/>
    <property type="match status" value="1"/>
</dbReference>
<evidence type="ECO:0000313" key="3">
    <source>
        <dbReference type="EMBL" id="AOG60520.1"/>
    </source>
</evidence>
<keyword evidence="1" id="KW-0694">RNA-binding</keyword>
<dbReference type="AlphaFoldDB" id="A0A1B3SKS8"/>
<name>A0A1B3SKS8_9MOLU</name>
<proteinExistence type="predicted"/>
<evidence type="ECO:0000259" key="2">
    <source>
        <dbReference type="Pfam" id="PF01029"/>
    </source>
</evidence>
<protein>
    <submittedName>
        <fullName evidence="3">Transcription antitermination protein NusB</fullName>
    </submittedName>
</protein>
<organism evidence="3 4">
    <name type="scientific">Spiroplasma helicoides</name>
    <dbReference type="NCBI Taxonomy" id="216938"/>
    <lineage>
        <taxon>Bacteria</taxon>
        <taxon>Bacillati</taxon>
        <taxon>Mycoplasmatota</taxon>
        <taxon>Mollicutes</taxon>
        <taxon>Entomoplasmatales</taxon>
        <taxon>Spiroplasmataceae</taxon>
        <taxon>Spiroplasma</taxon>
    </lineage>
</organism>
<evidence type="ECO:0000256" key="1">
    <source>
        <dbReference type="ARBA" id="ARBA00022884"/>
    </source>
</evidence>